<keyword evidence="3" id="KW-1185">Reference proteome</keyword>
<dbReference type="InterPro" id="IPR032466">
    <property type="entry name" value="Metal_Hydrolase"/>
</dbReference>
<name>A0ABY5Z020_9ACTN</name>
<dbReference type="RefSeq" id="WP_260723727.1">
    <property type="nucleotide sequence ID" value="NZ_BAAABS010000011.1"/>
</dbReference>
<dbReference type="SUPFAM" id="SSF51338">
    <property type="entry name" value="Composite domain of metallo-dependent hydrolases"/>
    <property type="match status" value="1"/>
</dbReference>
<dbReference type="Pfam" id="PF07969">
    <property type="entry name" value="Amidohydro_3"/>
    <property type="match status" value="1"/>
</dbReference>
<feature type="domain" description="Amidohydrolase 3" evidence="1">
    <location>
        <begin position="40"/>
        <end position="439"/>
    </location>
</feature>
<dbReference type="EMBL" id="CP073721">
    <property type="protein sequence ID" value="UWZ34410.1"/>
    <property type="molecule type" value="Genomic_DNA"/>
</dbReference>
<evidence type="ECO:0000259" key="1">
    <source>
        <dbReference type="Pfam" id="PF07969"/>
    </source>
</evidence>
<proteinExistence type="predicted"/>
<dbReference type="InterPro" id="IPR013108">
    <property type="entry name" value="Amidohydro_3"/>
</dbReference>
<dbReference type="Gene3D" id="3.10.310.70">
    <property type="match status" value="1"/>
</dbReference>
<sequence>MSHLTLRDVEVNGEPEVDVRVENGTVVRIGPRLAGDDPDAVDGRGGALLPGLHDNHIHLMALAAALDSVDCRATTDADTFARLLRTAPRGGTLRVVGYDDSIAGPLDAAALDRMLPDRPVRVQYRTGGVWVLNSAALRRHPEVPRDGILVRGDALLRDGSAGFPDLARVARLLAAHGVTGVTDATPDLDGAAARHLAESHANGTLPQRLLLLGAGDADCPADLLGPRKMVIDEWNPPDLDAMAARIGQCHARGRNVAIHCTTRTETVLAVAALDRAGARAGDRLEHGGVIPREYDAWLRAHEVAVVTQPNFVAERGEEYVHRVDRDDLAVLYRARSLDTAGITVAGGTDAPFGGVDPWAAMAAAQHRSTSHGRCLGASERLTGARALALFTVDPLRLGRGRTVEPGAPADLCLLDRPLADALRQPGEVRVRATFVAGNRIPAQRLGGSRGPLPDRRAGR</sequence>
<gene>
    <name evidence="2" type="ORF">Drose_24665</name>
</gene>
<dbReference type="Gene3D" id="3.20.20.140">
    <property type="entry name" value="Metal-dependent hydrolases"/>
    <property type="match status" value="2"/>
</dbReference>
<protein>
    <submittedName>
        <fullName evidence="2">Amidohydrolase family protein</fullName>
    </submittedName>
</protein>
<evidence type="ECO:0000313" key="2">
    <source>
        <dbReference type="EMBL" id="UWZ34410.1"/>
    </source>
</evidence>
<dbReference type="Proteomes" id="UP001058271">
    <property type="component" value="Chromosome"/>
</dbReference>
<dbReference type="SUPFAM" id="SSF51556">
    <property type="entry name" value="Metallo-dependent hydrolases"/>
    <property type="match status" value="1"/>
</dbReference>
<dbReference type="InterPro" id="IPR011059">
    <property type="entry name" value="Metal-dep_hydrolase_composite"/>
</dbReference>
<evidence type="ECO:0000313" key="3">
    <source>
        <dbReference type="Proteomes" id="UP001058271"/>
    </source>
</evidence>
<reference evidence="2" key="1">
    <citation type="submission" date="2021-04" db="EMBL/GenBank/DDBJ databases">
        <title>Biosynthetic gene clusters of Dactylosporangioum roseum.</title>
        <authorList>
            <person name="Hartkoorn R.C."/>
            <person name="Beaudoing E."/>
            <person name="Hot D."/>
            <person name="Moureu S."/>
        </authorList>
    </citation>
    <scope>NUCLEOTIDE SEQUENCE</scope>
    <source>
        <strain evidence="2">NRRL B-16295</strain>
    </source>
</reference>
<dbReference type="Gene3D" id="2.30.40.10">
    <property type="entry name" value="Urease, subunit C, domain 1"/>
    <property type="match status" value="2"/>
</dbReference>
<organism evidence="2 3">
    <name type="scientific">Dactylosporangium roseum</name>
    <dbReference type="NCBI Taxonomy" id="47989"/>
    <lineage>
        <taxon>Bacteria</taxon>
        <taxon>Bacillati</taxon>
        <taxon>Actinomycetota</taxon>
        <taxon>Actinomycetes</taxon>
        <taxon>Micromonosporales</taxon>
        <taxon>Micromonosporaceae</taxon>
        <taxon>Dactylosporangium</taxon>
    </lineage>
</organism>
<accession>A0ABY5Z020</accession>
<dbReference type="PANTHER" id="PTHR22642:SF2">
    <property type="entry name" value="PROTEIN LONG AFTER FAR-RED 3"/>
    <property type="match status" value="1"/>
</dbReference>
<dbReference type="PANTHER" id="PTHR22642">
    <property type="entry name" value="IMIDAZOLONEPROPIONASE"/>
    <property type="match status" value="1"/>
</dbReference>